<comment type="function">
    <text evidence="10">Serine protease involved in intramembrane proteolysis.</text>
</comment>
<dbReference type="AlphaFoldDB" id="A0AB40BHR2"/>
<accession>A0AB40BHR2</accession>
<dbReference type="PANTHER" id="PTHR22936:SF69">
    <property type="entry name" value="RHOMBOID-LIKE PROTEIN"/>
    <property type="match status" value="1"/>
</dbReference>
<dbReference type="GeneID" id="120263079"/>
<organism evidence="13 14">
    <name type="scientific">Dioscorea cayennensis subsp. rotundata</name>
    <name type="common">White Guinea yam</name>
    <name type="synonym">Dioscorea rotundata</name>
    <dbReference type="NCBI Taxonomy" id="55577"/>
    <lineage>
        <taxon>Eukaryota</taxon>
        <taxon>Viridiplantae</taxon>
        <taxon>Streptophyta</taxon>
        <taxon>Embryophyta</taxon>
        <taxon>Tracheophyta</taxon>
        <taxon>Spermatophyta</taxon>
        <taxon>Magnoliopsida</taxon>
        <taxon>Liliopsida</taxon>
        <taxon>Dioscoreales</taxon>
        <taxon>Dioscoreaceae</taxon>
        <taxon>Dioscorea</taxon>
    </lineage>
</organism>
<dbReference type="Proteomes" id="UP001515500">
    <property type="component" value="Chromosome 1"/>
</dbReference>
<feature type="transmembrane region" description="Helical" evidence="10">
    <location>
        <begin position="275"/>
        <end position="297"/>
    </location>
</feature>
<gene>
    <name evidence="14" type="primary">LOC120263079</name>
</gene>
<name>A0AB40BHR2_DIOCR</name>
<dbReference type="FunFam" id="1.20.1540.10:FF:000019">
    <property type="entry name" value="RHOMBOID-like protein"/>
    <property type="match status" value="1"/>
</dbReference>
<keyword evidence="9 10" id="KW-0472">Membrane</keyword>
<dbReference type="InterPro" id="IPR002610">
    <property type="entry name" value="Peptidase_S54_rhomboid-like"/>
</dbReference>
<evidence type="ECO:0000256" key="9">
    <source>
        <dbReference type="ARBA" id="ARBA00023136"/>
    </source>
</evidence>
<comment type="similarity">
    <text evidence="3 10">Belongs to the peptidase S54 family.</text>
</comment>
<feature type="region of interest" description="Disordered" evidence="11">
    <location>
        <begin position="1"/>
        <end position="27"/>
    </location>
</feature>
<keyword evidence="8 10" id="KW-1133">Transmembrane helix</keyword>
<dbReference type="SUPFAM" id="SSF144091">
    <property type="entry name" value="Rhomboid-like"/>
    <property type="match status" value="1"/>
</dbReference>
<proteinExistence type="inferred from homology"/>
<evidence type="ECO:0000256" key="2">
    <source>
        <dbReference type="ARBA" id="ARBA00004141"/>
    </source>
</evidence>
<evidence type="ECO:0000256" key="10">
    <source>
        <dbReference type="RuleBase" id="RU362115"/>
    </source>
</evidence>
<evidence type="ECO:0000259" key="12">
    <source>
        <dbReference type="Pfam" id="PF01694"/>
    </source>
</evidence>
<evidence type="ECO:0000256" key="7">
    <source>
        <dbReference type="ARBA" id="ARBA00022825"/>
    </source>
</evidence>
<keyword evidence="13" id="KW-1185">Reference proteome</keyword>
<dbReference type="GO" id="GO:0004252">
    <property type="term" value="F:serine-type endopeptidase activity"/>
    <property type="evidence" value="ECO:0007669"/>
    <property type="project" value="InterPro"/>
</dbReference>
<dbReference type="GO" id="GO:0012505">
    <property type="term" value="C:endomembrane system"/>
    <property type="evidence" value="ECO:0007669"/>
    <property type="project" value="UniProtKB-ARBA"/>
</dbReference>
<dbReference type="EC" id="3.4.21.105" evidence="10"/>
<protein>
    <recommendedName>
        <fullName evidence="10">RHOMBOID-like protein</fullName>
        <ecNumber evidence="10">3.4.21.105</ecNumber>
    </recommendedName>
</protein>
<evidence type="ECO:0000256" key="11">
    <source>
        <dbReference type="SAM" id="MobiDB-lite"/>
    </source>
</evidence>
<comment type="catalytic activity">
    <reaction evidence="1 10">
        <text>Cleaves type-1 transmembrane domains using a catalytic dyad composed of serine and histidine that are contributed by different transmembrane domains.</text>
        <dbReference type="EC" id="3.4.21.105"/>
    </reaction>
</comment>
<feature type="transmembrane region" description="Helical" evidence="10">
    <location>
        <begin position="37"/>
        <end position="56"/>
    </location>
</feature>
<evidence type="ECO:0000256" key="8">
    <source>
        <dbReference type="ARBA" id="ARBA00022989"/>
    </source>
</evidence>
<sequence length="324" mass="35888">MNVHEQPLMEMAGAGEPRRGGGLGPYYEESSEERRSFFVPAVVVANLVVFVVTMYVNDCPSHRTPFGPCIAVNFLHRFSFQPLRQNPLFGPSASTLVKLGALEWIKVVRQHQGWRLVTCSWLHAGVLHLIANMLSLTFVGIRIERQFGLVRVGIIYLMSGLGGSSLSSLMIGSDISVGASGALFGVLGAMLSELITNWTIYSNRVSALLTLIFIILINLAIGILPHVDNSAHIGGFFTGFLLGFVLLMRPQIIWVEDHDVPFGSKPKPMYKAYQYILLAIALLLLLSGFVLVFVLLFRGGRLKNYCEWCHYINCVPTSRQTCID</sequence>
<dbReference type="RefSeq" id="XP_039126932.1">
    <property type="nucleotide sequence ID" value="XM_039270998.1"/>
</dbReference>
<keyword evidence="5 10" id="KW-0812">Transmembrane</keyword>
<feature type="domain" description="Peptidase S54 rhomboid" evidence="12">
    <location>
        <begin position="111"/>
        <end position="248"/>
    </location>
</feature>
<evidence type="ECO:0000256" key="5">
    <source>
        <dbReference type="ARBA" id="ARBA00022692"/>
    </source>
</evidence>
<feature type="transmembrane region" description="Helical" evidence="10">
    <location>
        <begin position="177"/>
        <end position="195"/>
    </location>
</feature>
<keyword evidence="4 10" id="KW-0645">Protease</keyword>
<evidence type="ECO:0000313" key="14">
    <source>
        <dbReference type="RefSeq" id="XP_039126932.1"/>
    </source>
</evidence>
<evidence type="ECO:0000256" key="3">
    <source>
        <dbReference type="ARBA" id="ARBA00009045"/>
    </source>
</evidence>
<keyword evidence="7 10" id="KW-0720">Serine protease</keyword>
<feature type="transmembrane region" description="Helical" evidence="10">
    <location>
        <begin position="153"/>
        <end position="171"/>
    </location>
</feature>
<dbReference type="InterPro" id="IPR022764">
    <property type="entry name" value="Peptidase_S54_rhomboid_dom"/>
</dbReference>
<dbReference type="GO" id="GO:0005737">
    <property type="term" value="C:cytoplasm"/>
    <property type="evidence" value="ECO:0007669"/>
    <property type="project" value="UniProtKB-ARBA"/>
</dbReference>
<dbReference type="PANTHER" id="PTHR22936">
    <property type="entry name" value="RHOMBOID-RELATED"/>
    <property type="match status" value="1"/>
</dbReference>
<evidence type="ECO:0000313" key="13">
    <source>
        <dbReference type="Proteomes" id="UP001515500"/>
    </source>
</evidence>
<feature type="transmembrane region" description="Helical" evidence="10">
    <location>
        <begin position="233"/>
        <end position="254"/>
    </location>
</feature>
<feature type="transmembrane region" description="Helical" evidence="10">
    <location>
        <begin position="121"/>
        <end position="141"/>
    </location>
</feature>
<dbReference type="GO" id="GO:0016020">
    <property type="term" value="C:membrane"/>
    <property type="evidence" value="ECO:0007669"/>
    <property type="project" value="UniProtKB-SubCell"/>
</dbReference>
<dbReference type="Pfam" id="PF01694">
    <property type="entry name" value="Rhomboid"/>
    <property type="match status" value="1"/>
</dbReference>
<dbReference type="Gene3D" id="1.20.1540.10">
    <property type="entry name" value="Rhomboid-like"/>
    <property type="match status" value="1"/>
</dbReference>
<reference evidence="14" key="2">
    <citation type="submission" date="2025-08" db="UniProtKB">
        <authorList>
            <consortium name="RefSeq"/>
        </authorList>
    </citation>
    <scope>IDENTIFICATION</scope>
</reference>
<dbReference type="GO" id="GO:0006508">
    <property type="term" value="P:proteolysis"/>
    <property type="evidence" value="ECO:0007669"/>
    <property type="project" value="UniProtKB-KW"/>
</dbReference>
<comment type="subcellular location">
    <subcellularLocation>
        <location evidence="2 10">Membrane</location>
        <topology evidence="2 10">Multi-pass membrane protein</topology>
    </subcellularLocation>
</comment>
<evidence type="ECO:0000256" key="1">
    <source>
        <dbReference type="ARBA" id="ARBA00000156"/>
    </source>
</evidence>
<evidence type="ECO:0000256" key="4">
    <source>
        <dbReference type="ARBA" id="ARBA00022670"/>
    </source>
</evidence>
<reference evidence="13" key="1">
    <citation type="submission" date="2025-05" db="UniProtKB">
        <authorList>
            <consortium name="RefSeq"/>
        </authorList>
    </citation>
    <scope>NUCLEOTIDE SEQUENCE [LARGE SCALE GENOMIC DNA]</scope>
</reference>
<dbReference type="InterPro" id="IPR035952">
    <property type="entry name" value="Rhomboid-like_sf"/>
</dbReference>
<evidence type="ECO:0000256" key="6">
    <source>
        <dbReference type="ARBA" id="ARBA00022801"/>
    </source>
</evidence>
<keyword evidence="6 10" id="KW-0378">Hydrolase</keyword>
<feature type="transmembrane region" description="Helical" evidence="10">
    <location>
        <begin position="207"/>
        <end position="227"/>
    </location>
</feature>